<organism evidence="1 2">
    <name type="scientific">Acidianus brierleyi</name>
    <dbReference type="NCBI Taxonomy" id="41673"/>
    <lineage>
        <taxon>Archaea</taxon>
        <taxon>Thermoproteota</taxon>
        <taxon>Thermoprotei</taxon>
        <taxon>Sulfolobales</taxon>
        <taxon>Sulfolobaceae</taxon>
        <taxon>Acidianus</taxon>
    </lineage>
</organism>
<accession>A0A2U9IBB2</accession>
<dbReference type="AlphaFoldDB" id="A0A2U9IBB2"/>
<keyword evidence="2" id="KW-1185">Reference proteome</keyword>
<dbReference type="KEGG" id="abri:DFR85_00480"/>
<dbReference type="Pfam" id="PF12686">
    <property type="entry name" value="DUF3800"/>
    <property type="match status" value="1"/>
</dbReference>
<reference evidence="1 2" key="1">
    <citation type="submission" date="2018-05" db="EMBL/GenBank/DDBJ databases">
        <title>Complete Genome Sequences of Extremely Thermoacidophilic, Metal-Mobilizing Type-Strain Members of the Archaeal Family Sulfolobaceae: Acidianus brierleyi DSM-1651T, Acidianus sulfidivorans DSM-18786T, Metallosphaera hakonensis DSM-7519T, and Metallosphaera prunae DSM-10039T.</title>
        <authorList>
            <person name="Counts J.A."/>
            <person name="Kelly R.M."/>
        </authorList>
    </citation>
    <scope>NUCLEOTIDE SEQUENCE [LARGE SCALE GENOMIC DNA]</scope>
    <source>
        <strain evidence="1 2">DSM 1651</strain>
    </source>
</reference>
<evidence type="ECO:0000313" key="2">
    <source>
        <dbReference type="Proteomes" id="UP000248044"/>
    </source>
</evidence>
<protein>
    <recommendedName>
        <fullName evidence="3">DUF3800 domain-containing protein</fullName>
    </recommendedName>
</protein>
<gene>
    <name evidence="1" type="ORF">DFR85_00480</name>
</gene>
<name>A0A2U9IBB2_9CREN</name>
<evidence type="ECO:0000313" key="1">
    <source>
        <dbReference type="EMBL" id="AWR93307.1"/>
    </source>
</evidence>
<dbReference type="Proteomes" id="UP000248044">
    <property type="component" value="Chromosome"/>
</dbReference>
<dbReference type="EMBL" id="CP029289">
    <property type="protein sequence ID" value="AWR93307.1"/>
    <property type="molecule type" value="Genomic_DNA"/>
</dbReference>
<dbReference type="InterPro" id="IPR024524">
    <property type="entry name" value="DUF3800"/>
</dbReference>
<sequence>MFIYMDESGTLGSDSEYYIISAVVSYKPRNIEKHYYESINEARLINFILRMIKTRLERYLQNIYLKWILIFIVLL</sequence>
<proteinExistence type="predicted"/>
<evidence type="ECO:0008006" key="3">
    <source>
        <dbReference type="Google" id="ProtNLM"/>
    </source>
</evidence>